<dbReference type="GO" id="GO:0004497">
    <property type="term" value="F:monooxygenase activity"/>
    <property type="evidence" value="ECO:0007669"/>
    <property type="project" value="UniProtKB-KW"/>
</dbReference>
<comment type="cofactor">
    <cofactor evidence="1 4">
        <name>heme</name>
        <dbReference type="ChEBI" id="CHEBI:30413"/>
    </cofactor>
</comment>
<accession>A0A8E2JZ90</accession>
<dbReference type="GO" id="GO:0020037">
    <property type="term" value="F:heme binding"/>
    <property type="evidence" value="ECO:0007669"/>
    <property type="project" value="InterPro"/>
</dbReference>
<keyword evidence="5" id="KW-0503">Monooxygenase</keyword>
<comment type="similarity">
    <text evidence="5">Belongs to the cytochrome P450 family.</text>
</comment>
<evidence type="ECO:0000313" key="8">
    <source>
        <dbReference type="Proteomes" id="UP000250140"/>
    </source>
</evidence>
<sequence length="508" mass="57657">MLAATLRYSVAGYNTHPLLLLLALLGFTVFFYVIYYRFAHPLSKYPGPYLACLTNWWKVYHTFRLDLHEAVLLLHEKYGSVVRIGPNDLHFWGPEALAPIYKAGRSMPKTEFYDSFTTFNPNLFGTTDDDQHALRRRQLSHGFSMISAREMEPIIDYHMGILRKKLDQCAKTGQVFDLKEYLGACILDGLGEMAFARSFDSQSTESPAVSNAIRDHILLACSIGQLPLQSLTKAAIAWSPIPWIRRLIQSRQQLKQQCAECVDYRISHPSDRKDLLHSLIKAKDPDTGAELTRLDINTEAFAMLVAGSHSTTGTLGMLFYNLFRNPAALREVTAEIDSHLLMLNPDQPSYSFDNLESMEHVVACVRENFRMDPVFTMTLWRRVTNPDGVQIGDNLIPQGTNVCIMNYVLHHNPDIWGKDQNTYNPSRWLDPEAKNNSPYLIPFSIGHRMCIGRNVATMEIYKMVTTLLRNYRFAPVFPGKKQSLRSSGIGELEGELLVRVSKRGNDSG</sequence>
<dbReference type="SUPFAM" id="SSF48264">
    <property type="entry name" value="Cytochrome P450"/>
    <property type="match status" value="1"/>
</dbReference>
<dbReference type="InterPro" id="IPR017972">
    <property type="entry name" value="Cyt_P450_CS"/>
</dbReference>
<feature type="binding site" description="axial binding residue" evidence="4">
    <location>
        <position position="450"/>
    </location>
    <ligand>
        <name>heme</name>
        <dbReference type="ChEBI" id="CHEBI:30413"/>
    </ligand>
    <ligandPart>
        <name>Fe</name>
        <dbReference type="ChEBI" id="CHEBI:18248"/>
    </ligandPart>
</feature>
<dbReference type="PROSITE" id="PS00086">
    <property type="entry name" value="CYTOCHROME_P450"/>
    <property type="match status" value="1"/>
</dbReference>
<evidence type="ECO:0000256" key="3">
    <source>
        <dbReference type="ARBA" id="ARBA00023004"/>
    </source>
</evidence>
<keyword evidence="8" id="KW-1185">Reference proteome</keyword>
<evidence type="ECO:0000256" key="6">
    <source>
        <dbReference type="SAM" id="Phobius"/>
    </source>
</evidence>
<dbReference type="Gene3D" id="1.10.630.10">
    <property type="entry name" value="Cytochrome P450"/>
    <property type="match status" value="1"/>
</dbReference>
<keyword evidence="5" id="KW-0560">Oxidoreductase</keyword>
<organism evidence="7 8">
    <name type="scientific">Glonium stellatum</name>
    <dbReference type="NCBI Taxonomy" id="574774"/>
    <lineage>
        <taxon>Eukaryota</taxon>
        <taxon>Fungi</taxon>
        <taxon>Dikarya</taxon>
        <taxon>Ascomycota</taxon>
        <taxon>Pezizomycotina</taxon>
        <taxon>Dothideomycetes</taxon>
        <taxon>Pleosporomycetidae</taxon>
        <taxon>Gloniales</taxon>
        <taxon>Gloniaceae</taxon>
        <taxon>Glonium</taxon>
    </lineage>
</organism>
<dbReference type="InterPro" id="IPR001128">
    <property type="entry name" value="Cyt_P450"/>
</dbReference>
<keyword evidence="6" id="KW-0812">Transmembrane</keyword>
<dbReference type="AlphaFoldDB" id="A0A8E2JZ90"/>
<dbReference type="PRINTS" id="PR00385">
    <property type="entry name" value="P450"/>
</dbReference>
<dbReference type="PANTHER" id="PTHR24305:SF103">
    <property type="entry name" value="P450, PUTATIVE (EUROFUNG)-RELATED"/>
    <property type="match status" value="1"/>
</dbReference>
<dbReference type="InterPro" id="IPR036396">
    <property type="entry name" value="Cyt_P450_sf"/>
</dbReference>
<dbReference type="GO" id="GO:0005506">
    <property type="term" value="F:iron ion binding"/>
    <property type="evidence" value="ECO:0007669"/>
    <property type="project" value="InterPro"/>
</dbReference>
<feature type="transmembrane region" description="Helical" evidence="6">
    <location>
        <begin position="16"/>
        <end position="35"/>
    </location>
</feature>
<dbReference type="Proteomes" id="UP000250140">
    <property type="component" value="Unassembled WGS sequence"/>
</dbReference>
<evidence type="ECO:0000256" key="2">
    <source>
        <dbReference type="ARBA" id="ARBA00022723"/>
    </source>
</evidence>
<keyword evidence="4 5" id="KW-0349">Heme</keyword>
<keyword evidence="6" id="KW-0472">Membrane</keyword>
<evidence type="ECO:0000256" key="4">
    <source>
        <dbReference type="PIRSR" id="PIRSR602401-1"/>
    </source>
</evidence>
<gene>
    <name evidence="7" type="ORF">AOQ84DRAFT_384598</name>
</gene>
<dbReference type="InterPro" id="IPR050121">
    <property type="entry name" value="Cytochrome_P450_monoxygenase"/>
</dbReference>
<reference evidence="7 8" key="1">
    <citation type="journal article" date="2016" name="Nat. Commun.">
        <title>Ectomycorrhizal ecology is imprinted in the genome of the dominant symbiotic fungus Cenococcum geophilum.</title>
        <authorList>
            <consortium name="DOE Joint Genome Institute"/>
            <person name="Peter M."/>
            <person name="Kohler A."/>
            <person name="Ohm R.A."/>
            <person name="Kuo A."/>
            <person name="Krutzmann J."/>
            <person name="Morin E."/>
            <person name="Arend M."/>
            <person name="Barry K.W."/>
            <person name="Binder M."/>
            <person name="Choi C."/>
            <person name="Clum A."/>
            <person name="Copeland A."/>
            <person name="Grisel N."/>
            <person name="Haridas S."/>
            <person name="Kipfer T."/>
            <person name="LaButti K."/>
            <person name="Lindquist E."/>
            <person name="Lipzen A."/>
            <person name="Maire R."/>
            <person name="Meier B."/>
            <person name="Mihaltcheva S."/>
            <person name="Molinier V."/>
            <person name="Murat C."/>
            <person name="Poggeler S."/>
            <person name="Quandt C.A."/>
            <person name="Sperisen C."/>
            <person name="Tritt A."/>
            <person name="Tisserant E."/>
            <person name="Crous P.W."/>
            <person name="Henrissat B."/>
            <person name="Nehls U."/>
            <person name="Egli S."/>
            <person name="Spatafora J.W."/>
            <person name="Grigoriev I.V."/>
            <person name="Martin F.M."/>
        </authorList>
    </citation>
    <scope>NUCLEOTIDE SEQUENCE [LARGE SCALE GENOMIC DNA]</scope>
    <source>
        <strain evidence="7 8">CBS 207.34</strain>
    </source>
</reference>
<protein>
    <submittedName>
        <fullName evidence="7">Cytochrome P450</fullName>
    </submittedName>
</protein>
<dbReference type="GO" id="GO:0016705">
    <property type="term" value="F:oxidoreductase activity, acting on paired donors, with incorporation or reduction of molecular oxygen"/>
    <property type="evidence" value="ECO:0007669"/>
    <property type="project" value="InterPro"/>
</dbReference>
<keyword evidence="3 4" id="KW-0408">Iron</keyword>
<name>A0A8E2JZ90_9PEZI</name>
<keyword evidence="2 4" id="KW-0479">Metal-binding</keyword>
<dbReference type="EMBL" id="KV748555">
    <property type="protein sequence ID" value="OCL14612.1"/>
    <property type="molecule type" value="Genomic_DNA"/>
</dbReference>
<evidence type="ECO:0000256" key="5">
    <source>
        <dbReference type="RuleBase" id="RU000461"/>
    </source>
</evidence>
<dbReference type="PANTHER" id="PTHR24305">
    <property type="entry name" value="CYTOCHROME P450"/>
    <property type="match status" value="1"/>
</dbReference>
<dbReference type="OrthoDB" id="1470350at2759"/>
<evidence type="ECO:0000313" key="7">
    <source>
        <dbReference type="EMBL" id="OCL14612.1"/>
    </source>
</evidence>
<evidence type="ECO:0000256" key="1">
    <source>
        <dbReference type="ARBA" id="ARBA00001971"/>
    </source>
</evidence>
<dbReference type="InterPro" id="IPR002401">
    <property type="entry name" value="Cyt_P450_E_grp-I"/>
</dbReference>
<dbReference type="PRINTS" id="PR00463">
    <property type="entry name" value="EP450I"/>
</dbReference>
<keyword evidence="6" id="KW-1133">Transmembrane helix</keyword>
<dbReference type="Pfam" id="PF00067">
    <property type="entry name" value="p450"/>
    <property type="match status" value="1"/>
</dbReference>
<proteinExistence type="inferred from homology"/>